<reference evidence="2 3" key="1">
    <citation type="submission" date="2019-11" db="EMBL/GenBank/DDBJ databases">
        <title>Using colonization assays and comparative genomics to discover symbiosis behaviors and factors in Vibrio fischeri.</title>
        <authorList>
            <person name="Bongrand C."/>
            <person name="Moriano-Gutierrez S."/>
            <person name="Arevalo P."/>
            <person name="Mcfall-Ngai M."/>
            <person name="Visick K."/>
            <person name="Polz M.F."/>
            <person name="Ruby E.G."/>
        </authorList>
    </citation>
    <scope>NUCLEOTIDE SEQUENCE [LARGE SCALE GENOMIC DNA]</scope>
    <source>
        <strain evidence="3">emors.4.1</strain>
    </source>
</reference>
<dbReference type="EMBL" id="WOBN01000088">
    <property type="protein sequence ID" value="MUK51573.1"/>
    <property type="molecule type" value="Genomic_DNA"/>
</dbReference>
<evidence type="ECO:0000313" key="3">
    <source>
        <dbReference type="Proteomes" id="UP000448038"/>
    </source>
</evidence>
<gene>
    <name evidence="2" type="ORF">GNP88_21095</name>
</gene>
<organism evidence="2 3">
    <name type="scientific">Aliivibrio fischeri</name>
    <name type="common">Vibrio fischeri</name>
    <dbReference type="NCBI Taxonomy" id="668"/>
    <lineage>
        <taxon>Bacteria</taxon>
        <taxon>Pseudomonadati</taxon>
        <taxon>Pseudomonadota</taxon>
        <taxon>Gammaproteobacteria</taxon>
        <taxon>Vibrionales</taxon>
        <taxon>Vibrionaceae</taxon>
        <taxon>Aliivibrio</taxon>
    </lineage>
</organism>
<accession>A0A844P610</accession>
<name>A0A844P610_ALIFS</name>
<dbReference type="AlphaFoldDB" id="A0A844P610"/>
<proteinExistence type="predicted"/>
<dbReference type="Proteomes" id="UP000448038">
    <property type="component" value="Unassembled WGS sequence"/>
</dbReference>
<evidence type="ECO:0000259" key="1">
    <source>
        <dbReference type="PROSITE" id="PS50851"/>
    </source>
</evidence>
<protein>
    <recommendedName>
        <fullName evidence="1">CheW-like domain-containing protein</fullName>
    </recommendedName>
</protein>
<dbReference type="GO" id="GO:0007165">
    <property type="term" value="P:signal transduction"/>
    <property type="evidence" value="ECO:0007669"/>
    <property type="project" value="InterPro"/>
</dbReference>
<sequence length="38" mass="4405">MNLSKWLGIFDRESQKEQFVIVTDFNSITNGFLIDNIA</sequence>
<dbReference type="InterPro" id="IPR002545">
    <property type="entry name" value="CheW-lke_dom"/>
</dbReference>
<dbReference type="PROSITE" id="PS50851">
    <property type="entry name" value="CHEW"/>
    <property type="match status" value="1"/>
</dbReference>
<feature type="domain" description="CheW-like" evidence="1">
    <location>
        <begin position="1"/>
        <end position="38"/>
    </location>
</feature>
<comment type="caution">
    <text evidence="2">The sequence shown here is derived from an EMBL/GenBank/DDBJ whole genome shotgun (WGS) entry which is preliminary data.</text>
</comment>
<evidence type="ECO:0000313" key="2">
    <source>
        <dbReference type="EMBL" id="MUK51573.1"/>
    </source>
</evidence>
<dbReference type="GO" id="GO:0006935">
    <property type="term" value="P:chemotaxis"/>
    <property type="evidence" value="ECO:0007669"/>
    <property type="project" value="InterPro"/>
</dbReference>